<dbReference type="InterPro" id="IPR002501">
    <property type="entry name" value="PsdUridine_synth_N"/>
</dbReference>
<dbReference type="GO" id="GO:0006400">
    <property type="term" value="P:tRNA modification"/>
    <property type="evidence" value="ECO:0007669"/>
    <property type="project" value="TreeGrafter"/>
</dbReference>
<evidence type="ECO:0000313" key="5">
    <source>
        <dbReference type="EMBL" id="GAJ06469.1"/>
    </source>
</evidence>
<dbReference type="SUPFAM" id="SSF55120">
    <property type="entry name" value="Pseudouridine synthase"/>
    <property type="match status" value="1"/>
</dbReference>
<dbReference type="InterPro" id="IPR020103">
    <property type="entry name" value="PsdUridine_synth_cat_dom_sf"/>
</dbReference>
<dbReference type="EMBL" id="BARW01033130">
    <property type="protein sequence ID" value="GAJ06469.1"/>
    <property type="molecule type" value="Genomic_DNA"/>
</dbReference>
<dbReference type="Pfam" id="PF01509">
    <property type="entry name" value="TruB_N"/>
    <property type="match status" value="1"/>
</dbReference>
<dbReference type="PANTHER" id="PTHR13767">
    <property type="entry name" value="TRNA-PSEUDOURIDINE SYNTHASE"/>
    <property type="match status" value="1"/>
</dbReference>
<keyword evidence="2" id="KW-0819">tRNA processing</keyword>
<accession>X1TML2</accession>
<dbReference type="Gene3D" id="3.30.2350.10">
    <property type="entry name" value="Pseudouridine synthase"/>
    <property type="match status" value="1"/>
</dbReference>
<evidence type="ECO:0000259" key="4">
    <source>
        <dbReference type="Pfam" id="PF01509"/>
    </source>
</evidence>
<dbReference type="AlphaFoldDB" id="X1TML2"/>
<name>X1TML2_9ZZZZ</name>
<organism evidence="5">
    <name type="scientific">marine sediment metagenome</name>
    <dbReference type="NCBI Taxonomy" id="412755"/>
    <lineage>
        <taxon>unclassified sequences</taxon>
        <taxon>metagenomes</taxon>
        <taxon>ecological metagenomes</taxon>
    </lineage>
</organism>
<feature type="non-terminal residue" evidence="5">
    <location>
        <position position="86"/>
    </location>
</feature>
<sequence length="86" mass="9236">MNGVLIIDKPSGKTSYDIVEDVKKALGARKVGHTGTLDPLATGVLPVCVNEATKLAQFFLTDSKEYRATMLLGVETDTLDIEGKII</sequence>
<evidence type="ECO:0000256" key="3">
    <source>
        <dbReference type="ARBA" id="ARBA00023235"/>
    </source>
</evidence>
<comment type="caution">
    <text evidence="5">The sequence shown here is derived from an EMBL/GenBank/DDBJ whole genome shotgun (WGS) entry which is preliminary data.</text>
</comment>
<evidence type="ECO:0000256" key="1">
    <source>
        <dbReference type="ARBA" id="ARBA00012787"/>
    </source>
</evidence>
<dbReference type="GO" id="GO:0003723">
    <property type="term" value="F:RNA binding"/>
    <property type="evidence" value="ECO:0007669"/>
    <property type="project" value="InterPro"/>
</dbReference>
<dbReference type="InterPro" id="IPR014780">
    <property type="entry name" value="tRNA_psdUridine_synth_TruB"/>
</dbReference>
<evidence type="ECO:0000256" key="2">
    <source>
        <dbReference type="ARBA" id="ARBA00022694"/>
    </source>
</evidence>
<feature type="domain" description="Pseudouridine synthase II N-terminal" evidence="4">
    <location>
        <begin position="23"/>
        <end position="86"/>
    </location>
</feature>
<dbReference type="EC" id="5.4.99.25" evidence="1"/>
<proteinExistence type="predicted"/>
<dbReference type="GO" id="GO:0160148">
    <property type="term" value="F:tRNA pseudouridine(55) synthase activity"/>
    <property type="evidence" value="ECO:0007669"/>
    <property type="project" value="UniProtKB-EC"/>
</dbReference>
<dbReference type="GO" id="GO:1990481">
    <property type="term" value="P:mRNA pseudouridine synthesis"/>
    <property type="evidence" value="ECO:0007669"/>
    <property type="project" value="TreeGrafter"/>
</dbReference>
<dbReference type="PANTHER" id="PTHR13767:SF2">
    <property type="entry name" value="PSEUDOURIDYLATE SYNTHASE TRUB1"/>
    <property type="match status" value="1"/>
</dbReference>
<gene>
    <name evidence="5" type="ORF">S12H4_52252</name>
</gene>
<reference evidence="5" key="1">
    <citation type="journal article" date="2014" name="Front. Microbiol.">
        <title>High frequency of phylogenetically diverse reductive dehalogenase-homologous genes in deep subseafloor sedimentary metagenomes.</title>
        <authorList>
            <person name="Kawai M."/>
            <person name="Futagami T."/>
            <person name="Toyoda A."/>
            <person name="Takaki Y."/>
            <person name="Nishi S."/>
            <person name="Hori S."/>
            <person name="Arai W."/>
            <person name="Tsubouchi T."/>
            <person name="Morono Y."/>
            <person name="Uchiyama I."/>
            <person name="Ito T."/>
            <person name="Fujiyama A."/>
            <person name="Inagaki F."/>
            <person name="Takami H."/>
        </authorList>
    </citation>
    <scope>NUCLEOTIDE SEQUENCE</scope>
    <source>
        <strain evidence="5">Expedition CK06-06</strain>
    </source>
</reference>
<protein>
    <recommendedName>
        <fullName evidence="1">tRNA pseudouridine(55) synthase</fullName>
        <ecNumber evidence="1">5.4.99.25</ecNumber>
    </recommendedName>
</protein>
<keyword evidence="3" id="KW-0413">Isomerase</keyword>